<dbReference type="Gene3D" id="3.10.129.110">
    <property type="entry name" value="Polyketide synthase dehydratase"/>
    <property type="match status" value="1"/>
</dbReference>
<dbReference type="Pfam" id="PF21089">
    <property type="entry name" value="PKS_DH_N"/>
    <property type="match status" value="1"/>
</dbReference>
<feature type="domain" description="Carrier" evidence="10">
    <location>
        <begin position="2371"/>
        <end position="2452"/>
    </location>
</feature>
<dbReference type="STRING" id="1450537.A0A395HLV2"/>
<dbReference type="Pfam" id="PF00668">
    <property type="entry name" value="Condensation"/>
    <property type="match status" value="1"/>
</dbReference>
<dbReference type="Pfam" id="PF14765">
    <property type="entry name" value="PS-DH"/>
    <property type="match status" value="1"/>
</dbReference>
<dbReference type="Pfam" id="PF13193">
    <property type="entry name" value="AMP-binding_C"/>
    <property type="match status" value="1"/>
</dbReference>
<dbReference type="SMART" id="SM00825">
    <property type="entry name" value="PKS_KS"/>
    <property type="match status" value="1"/>
</dbReference>
<feature type="region of interest" description="Disordered" evidence="9">
    <location>
        <begin position="2451"/>
        <end position="2479"/>
    </location>
</feature>
<keyword evidence="4" id="KW-0808">Transferase</keyword>
<dbReference type="SMART" id="SM00822">
    <property type="entry name" value="PKS_KR"/>
    <property type="match status" value="1"/>
</dbReference>
<dbReference type="InterPro" id="IPR057326">
    <property type="entry name" value="KR_dom"/>
</dbReference>
<dbReference type="InterPro" id="IPR020807">
    <property type="entry name" value="PKS_DH"/>
</dbReference>
<dbReference type="SUPFAM" id="SSF52151">
    <property type="entry name" value="FabD/lysophospholipase-like"/>
    <property type="match status" value="1"/>
</dbReference>
<dbReference type="InterPro" id="IPR049551">
    <property type="entry name" value="PKS_DH_C"/>
</dbReference>
<dbReference type="RefSeq" id="XP_025547002.1">
    <property type="nucleotide sequence ID" value="XM_025699412.1"/>
</dbReference>
<dbReference type="InterPro" id="IPR014031">
    <property type="entry name" value="Ketoacyl_synth_C"/>
</dbReference>
<dbReference type="PROSITE" id="PS00455">
    <property type="entry name" value="AMP_BINDING"/>
    <property type="match status" value="1"/>
</dbReference>
<dbReference type="Gene3D" id="3.30.559.30">
    <property type="entry name" value="Nonribosomal peptide synthetase, condensation domain"/>
    <property type="match status" value="1"/>
</dbReference>
<comment type="similarity">
    <text evidence="7">In the C-terminal section; belongs to the NRP synthetase family.</text>
</comment>
<evidence type="ECO:0000256" key="2">
    <source>
        <dbReference type="ARBA" id="ARBA00022553"/>
    </source>
</evidence>
<dbReference type="Gene3D" id="3.40.50.12780">
    <property type="entry name" value="N-terminal domain of ligase-like"/>
    <property type="match status" value="1"/>
</dbReference>
<evidence type="ECO:0000259" key="12">
    <source>
        <dbReference type="PROSITE" id="PS52019"/>
    </source>
</evidence>
<dbReference type="InterPro" id="IPR036291">
    <property type="entry name" value="NAD(P)-bd_dom_sf"/>
</dbReference>
<evidence type="ECO:0000256" key="7">
    <source>
        <dbReference type="ARBA" id="ARBA00029443"/>
    </source>
</evidence>
<dbReference type="Pfam" id="PF00550">
    <property type="entry name" value="PP-binding"/>
    <property type="match status" value="2"/>
</dbReference>
<dbReference type="PROSITE" id="PS50075">
    <property type="entry name" value="CARRIER"/>
    <property type="match status" value="2"/>
</dbReference>
<dbReference type="InterPro" id="IPR042099">
    <property type="entry name" value="ANL_N_sf"/>
</dbReference>
<dbReference type="Gene3D" id="3.30.559.10">
    <property type="entry name" value="Chloramphenicol acetyltransferase-like domain"/>
    <property type="match status" value="1"/>
</dbReference>
<dbReference type="SMART" id="SM00823">
    <property type="entry name" value="PKS_PP"/>
    <property type="match status" value="1"/>
</dbReference>
<dbReference type="InterPro" id="IPR014043">
    <property type="entry name" value="Acyl_transferase_dom"/>
</dbReference>
<dbReference type="InterPro" id="IPR001242">
    <property type="entry name" value="Condensation_dom"/>
</dbReference>
<dbReference type="GO" id="GO:0004315">
    <property type="term" value="F:3-oxoacyl-[acyl-carrier-protein] synthase activity"/>
    <property type="evidence" value="ECO:0007669"/>
    <property type="project" value="InterPro"/>
</dbReference>
<dbReference type="Pfam" id="PF08241">
    <property type="entry name" value="Methyltransf_11"/>
    <property type="match status" value="1"/>
</dbReference>
<dbReference type="InterPro" id="IPR013968">
    <property type="entry name" value="PKS_KR"/>
</dbReference>
<name>A0A395HLV2_ASPHC</name>
<evidence type="ECO:0000256" key="9">
    <source>
        <dbReference type="SAM" id="MobiDB-lite"/>
    </source>
</evidence>
<feature type="domain" description="Carrier" evidence="10">
    <location>
        <begin position="3483"/>
        <end position="3559"/>
    </location>
</feature>
<dbReference type="Pfam" id="PF07993">
    <property type="entry name" value="NAD_binding_4"/>
    <property type="match status" value="1"/>
</dbReference>
<evidence type="ECO:0000256" key="5">
    <source>
        <dbReference type="ARBA" id="ARBA00022737"/>
    </source>
</evidence>
<proteinExistence type="inferred from homology"/>
<dbReference type="SUPFAM" id="SSF51735">
    <property type="entry name" value="NAD(P)-binding Rossmann-fold domains"/>
    <property type="match status" value="2"/>
</dbReference>
<dbReference type="Gene3D" id="3.40.47.10">
    <property type="match status" value="1"/>
</dbReference>
<dbReference type="InterPro" id="IPR016039">
    <property type="entry name" value="Thiolase-like"/>
</dbReference>
<keyword evidence="5" id="KW-0677">Repeat</keyword>
<dbReference type="GO" id="GO:0016874">
    <property type="term" value="F:ligase activity"/>
    <property type="evidence" value="ECO:0007669"/>
    <property type="project" value="UniProtKB-KW"/>
</dbReference>
<dbReference type="SUPFAM" id="SSF47336">
    <property type="entry name" value="ACP-like"/>
    <property type="match status" value="2"/>
</dbReference>
<dbReference type="InterPro" id="IPR045851">
    <property type="entry name" value="AMP-bd_C_sf"/>
</dbReference>
<dbReference type="InterPro" id="IPR049552">
    <property type="entry name" value="PKS_DH_N"/>
</dbReference>
<evidence type="ECO:0000256" key="3">
    <source>
        <dbReference type="ARBA" id="ARBA00022598"/>
    </source>
</evidence>
<evidence type="ECO:0000256" key="4">
    <source>
        <dbReference type="ARBA" id="ARBA00022679"/>
    </source>
</evidence>
<dbReference type="InterPro" id="IPR000873">
    <property type="entry name" value="AMP-dep_synth/lig_dom"/>
</dbReference>
<dbReference type="GO" id="GO:0044550">
    <property type="term" value="P:secondary metabolite biosynthetic process"/>
    <property type="evidence" value="ECO:0007669"/>
    <property type="project" value="TreeGrafter"/>
</dbReference>
<dbReference type="Pfam" id="PF02801">
    <property type="entry name" value="Ketoacyl-synt_C"/>
    <property type="match status" value="1"/>
</dbReference>
<dbReference type="SMART" id="SM00827">
    <property type="entry name" value="PKS_AT"/>
    <property type="match status" value="1"/>
</dbReference>
<dbReference type="InterPro" id="IPR032821">
    <property type="entry name" value="PKS_assoc"/>
</dbReference>
<dbReference type="PROSITE" id="PS00606">
    <property type="entry name" value="KS3_1"/>
    <property type="match status" value="1"/>
</dbReference>
<feature type="domain" description="Ketosynthase family 3 (KS3)" evidence="11">
    <location>
        <begin position="6"/>
        <end position="440"/>
    </location>
</feature>
<dbReference type="SUPFAM" id="SSF53901">
    <property type="entry name" value="Thiolase-like"/>
    <property type="match status" value="1"/>
</dbReference>
<dbReference type="CDD" id="cd19532">
    <property type="entry name" value="C_PKS-NRPS"/>
    <property type="match status" value="1"/>
</dbReference>
<dbReference type="InterPro" id="IPR013120">
    <property type="entry name" value="FAR_NAD-bd"/>
</dbReference>
<dbReference type="Gene3D" id="3.30.300.30">
    <property type="match status" value="1"/>
</dbReference>
<dbReference type="InterPro" id="IPR023213">
    <property type="entry name" value="CAT-like_dom_sf"/>
</dbReference>
<dbReference type="Proteomes" id="UP000248961">
    <property type="component" value="Unassembled WGS sequence"/>
</dbReference>
<dbReference type="InterPro" id="IPR016036">
    <property type="entry name" value="Malonyl_transacylase_ACP-bd"/>
</dbReference>
<dbReference type="InterPro" id="IPR001227">
    <property type="entry name" value="Ac_transferase_dom_sf"/>
</dbReference>
<keyword evidence="3" id="KW-0436">Ligase</keyword>
<dbReference type="InterPro" id="IPR020841">
    <property type="entry name" value="PKS_Beta-ketoAc_synthase_dom"/>
</dbReference>
<reference evidence="13 14" key="1">
    <citation type="submission" date="2018-02" db="EMBL/GenBank/DDBJ databases">
        <title>The genomes of Aspergillus section Nigri reveals drivers in fungal speciation.</title>
        <authorList>
            <consortium name="DOE Joint Genome Institute"/>
            <person name="Vesth T.C."/>
            <person name="Nybo J."/>
            <person name="Theobald S."/>
            <person name="Brandl J."/>
            <person name="Frisvad J.C."/>
            <person name="Nielsen K.F."/>
            <person name="Lyhne E.K."/>
            <person name="Kogle M.E."/>
            <person name="Kuo A."/>
            <person name="Riley R."/>
            <person name="Clum A."/>
            <person name="Nolan M."/>
            <person name="Lipzen A."/>
            <person name="Salamov A."/>
            <person name="Henrissat B."/>
            <person name="Wiebenga A."/>
            <person name="De vries R.P."/>
            <person name="Grigoriev I.V."/>
            <person name="Mortensen U.H."/>
            <person name="Andersen M.R."/>
            <person name="Baker S.E."/>
        </authorList>
    </citation>
    <scope>NUCLEOTIDE SEQUENCE [LARGE SCALE GENOMIC DNA]</scope>
    <source>
        <strain evidence="13 14">CBS 101889</strain>
    </source>
</reference>
<keyword evidence="6" id="KW-0511">Multifunctional enzyme</keyword>
<dbReference type="GeneID" id="37203701"/>
<dbReference type="GO" id="GO:0006633">
    <property type="term" value="P:fatty acid biosynthetic process"/>
    <property type="evidence" value="ECO:0007669"/>
    <property type="project" value="InterPro"/>
</dbReference>
<dbReference type="InterPro" id="IPR013216">
    <property type="entry name" value="Methyltransf_11"/>
</dbReference>
<dbReference type="PROSITE" id="PS52019">
    <property type="entry name" value="PKS_MFAS_DH"/>
    <property type="match status" value="1"/>
</dbReference>
<dbReference type="InterPro" id="IPR050091">
    <property type="entry name" value="PKS_NRPS_Biosynth_Enz"/>
</dbReference>
<dbReference type="InterPro" id="IPR009081">
    <property type="entry name" value="PP-bd_ACP"/>
</dbReference>
<dbReference type="InterPro" id="IPR025110">
    <property type="entry name" value="AMP-bd_C"/>
</dbReference>
<evidence type="ECO:0000313" key="13">
    <source>
        <dbReference type="EMBL" id="RAL07848.1"/>
    </source>
</evidence>
<dbReference type="PANTHER" id="PTHR43775:SF20">
    <property type="entry name" value="HYBRID PKS-NRPS SYNTHETASE APDA"/>
    <property type="match status" value="1"/>
</dbReference>
<dbReference type="PROSITE" id="PS52004">
    <property type="entry name" value="KS3_2"/>
    <property type="match status" value="1"/>
</dbReference>
<evidence type="ECO:0000313" key="14">
    <source>
        <dbReference type="Proteomes" id="UP000248961"/>
    </source>
</evidence>
<protein>
    <submittedName>
        <fullName evidence="13">Polyketide synthase A</fullName>
    </submittedName>
</protein>
<dbReference type="InterPro" id="IPR020845">
    <property type="entry name" value="AMP-binding_CS"/>
</dbReference>
<dbReference type="SMART" id="SM00826">
    <property type="entry name" value="PKS_DH"/>
    <property type="match status" value="1"/>
</dbReference>
<dbReference type="VEuPathDB" id="FungiDB:BO97DRAFT_462388"/>
<organism evidence="13 14">
    <name type="scientific">Aspergillus homomorphus (strain CBS 101889)</name>
    <dbReference type="NCBI Taxonomy" id="1450537"/>
    <lineage>
        <taxon>Eukaryota</taxon>
        <taxon>Fungi</taxon>
        <taxon>Dikarya</taxon>
        <taxon>Ascomycota</taxon>
        <taxon>Pezizomycotina</taxon>
        <taxon>Eurotiomycetes</taxon>
        <taxon>Eurotiomycetidae</taxon>
        <taxon>Eurotiales</taxon>
        <taxon>Aspergillaceae</taxon>
        <taxon>Aspergillus</taxon>
        <taxon>Aspergillus subgen. Circumdati</taxon>
    </lineage>
</organism>
<evidence type="ECO:0000256" key="1">
    <source>
        <dbReference type="ARBA" id="ARBA00022450"/>
    </source>
</evidence>
<dbReference type="SUPFAM" id="SSF55048">
    <property type="entry name" value="Probable ACP-binding domain of malonyl-CoA ACP transacylase"/>
    <property type="match status" value="1"/>
</dbReference>
<evidence type="ECO:0000259" key="11">
    <source>
        <dbReference type="PROSITE" id="PS52004"/>
    </source>
</evidence>
<dbReference type="SUPFAM" id="SSF56801">
    <property type="entry name" value="Acetyl-CoA synthetase-like"/>
    <property type="match status" value="1"/>
</dbReference>
<evidence type="ECO:0000256" key="8">
    <source>
        <dbReference type="PROSITE-ProRule" id="PRU01363"/>
    </source>
</evidence>
<accession>A0A395HLV2</accession>
<feature type="region of interest" description="C-terminal hotdog fold" evidence="8">
    <location>
        <begin position="1101"/>
        <end position="1251"/>
    </location>
</feature>
<dbReference type="InterPro" id="IPR018201">
    <property type="entry name" value="Ketoacyl_synth_AS"/>
</dbReference>
<dbReference type="Gene3D" id="3.40.50.150">
    <property type="entry name" value="Vaccinia Virus protein VP39"/>
    <property type="match status" value="1"/>
</dbReference>
<dbReference type="Pfam" id="PF08659">
    <property type="entry name" value="KR"/>
    <property type="match status" value="1"/>
</dbReference>
<dbReference type="InterPro" id="IPR016035">
    <property type="entry name" value="Acyl_Trfase/lysoPLipase"/>
</dbReference>
<dbReference type="Pfam" id="PF16197">
    <property type="entry name" value="KAsynt_C_assoc"/>
    <property type="match status" value="1"/>
</dbReference>
<dbReference type="GO" id="GO:0008757">
    <property type="term" value="F:S-adenosylmethionine-dependent methyltransferase activity"/>
    <property type="evidence" value="ECO:0007669"/>
    <property type="project" value="InterPro"/>
</dbReference>
<dbReference type="Pfam" id="PF00698">
    <property type="entry name" value="Acyl_transf_1"/>
    <property type="match status" value="1"/>
</dbReference>
<dbReference type="OrthoDB" id="329835at2759"/>
<evidence type="ECO:0000256" key="6">
    <source>
        <dbReference type="ARBA" id="ARBA00023268"/>
    </source>
</evidence>
<dbReference type="SUPFAM" id="SSF52777">
    <property type="entry name" value="CoA-dependent acyltransferases"/>
    <property type="match status" value="2"/>
</dbReference>
<dbReference type="InterPro" id="IPR042104">
    <property type="entry name" value="PKS_dehydratase_sf"/>
</dbReference>
<dbReference type="InterPro" id="IPR014030">
    <property type="entry name" value="Ketoacyl_synth_N"/>
</dbReference>
<dbReference type="SUPFAM" id="SSF53335">
    <property type="entry name" value="S-adenosyl-L-methionine-dependent methyltransferases"/>
    <property type="match status" value="1"/>
</dbReference>
<dbReference type="Gene3D" id="3.40.366.10">
    <property type="entry name" value="Malonyl-Coenzyme A Acyl Carrier Protein, domain 2"/>
    <property type="match status" value="1"/>
</dbReference>
<keyword evidence="1" id="KW-0596">Phosphopantetheine</keyword>
<dbReference type="Gene3D" id="3.40.50.720">
    <property type="entry name" value="NAD(P)-binding Rossmann-like Domain"/>
    <property type="match status" value="2"/>
</dbReference>
<dbReference type="InterPro" id="IPR020806">
    <property type="entry name" value="PKS_PP-bd"/>
</dbReference>
<dbReference type="GO" id="GO:0031177">
    <property type="term" value="F:phosphopantetheine binding"/>
    <property type="evidence" value="ECO:0007669"/>
    <property type="project" value="InterPro"/>
</dbReference>
<dbReference type="InterPro" id="IPR029063">
    <property type="entry name" value="SAM-dependent_MTases_sf"/>
</dbReference>
<dbReference type="Gene3D" id="1.10.1200.10">
    <property type="entry name" value="ACP-like"/>
    <property type="match status" value="2"/>
</dbReference>
<dbReference type="InterPro" id="IPR036736">
    <property type="entry name" value="ACP-like_sf"/>
</dbReference>
<dbReference type="CDD" id="cd00833">
    <property type="entry name" value="PKS"/>
    <property type="match status" value="1"/>
</dbReference>
<dbReference type="CDD" id="cd05930">
    <property type="entry name" value="A_NRPS"/>
    <property type="match status" value="1"/>
</dbReference>
<dbReference type="Pfam" id="PF00501">
    <property type="entry name" value="AMP-binding"/>
    <property type="match status" value="1"/>
</dbReference>
<feature type="region of interest" description="N-terminal hotdog fold" evidence="8">
    <location>
        <begin position="949"/>
        <end position="1086"/>
    </location>
</feature>
<dbReference type="CDD" id="cd02440">
    <property type="entry name" value="AdoMet_MTases"/>
    <property type="match status" value="1"/>
</dbReference>
<dbReference type="InterPro" id="IPR049900">
    <property type="entry name" value="PKS_mFAS_DH"/>
</dbReference>
<feature type="domain" description="PKS/mFAS DH" evidence="12">
    <location>
        <begin position="949"/>
        <end position="1251"/>
    </location>
</feature>
<keyword evidence="2" id="KW-0597">Phosphoprotein</keyword>
<sequence>MPTTRNEPIAVVGSACRFPGKVNSSAELWELLRNPRDVLSKIPQDRLNLSGFYHPNPEHHGSTNVPNKAYLLDTDPRLFDAAVFGILPAEAECMDPQQRILLETTYEALEDAGYTLQQMQGSSTSVFVGAMTSDYHDIQTRDLDSIGRWDATGTAPSILSNRISYVFDLRGPSLTINTACSSSLVALHYAVQSLRNHEAKLAIVAGVNLILDAGTYVNESKLHMLSPTSRCRMWDEAADGYARGEGCASVILKPLSQALADGDDIECIIRETLVNSDGRSPGITMPSVEAQANLIRQTYLNSGLDPVSDRCQFFECHGTGTPAGDPAEAQAIQTVFFPNDFTFNTTDKLHVGSIKSLIGHLEGCAGLAGLLKAVECVKNCTITPNFGFHKLNPRIQPFYDHLHVPTQNFKWPDRAPGIPMRASVNSFGFGGTNAHVIIENYIPHGNPFVLDNDEISTTDGHKLVGPFVFSANTRLSLLRNIQLTVSHARKNPSTCLNDLAWMLSCKKTLFPLKLSFSAASSDELLSMMERTVAMGETDPENDLKCTVSRSLREAGAILGLFTGQGAQWAAMGRDLISSCPTFRNSIEGCQRALESLPDGPSWSLKDELIANETSSRVSEAELSQPLTTAIEVAICDLLSAAGIQLDVVVGHSSGEIAAAYAAGILSASDAMKIAYYRGLHARLASAKYLSQPGAMMAASLSYNEAMQFCSQALFRGRIVVAASNSPESVTLSGDQDAIFEAKEQFDKKSTFSRVLRVDVAYHSHHMRVCADAYLASLKACNIRVRPPRQGCRWISSVREDNGCLLSDIPSLTGQYWVDNMVRPVLFSQALQLLLQESDPPTMCIEVGPHPALKAPTLQTLKKVTDKDIPYVSFLKRAVADVNAASLAIGLAWQHFGPQRVDIAGYRRAFTLPTPKLPKGVPKYCWDHQKVYWRESRMSRTYRLQGYQSQQLLGRRIYDCPHHEIHWRNILHLTEIPWLQGYKYNGKAIISAGVYTTLVMEAARSFANSSNLSLLEIQHLEFCRPLALDEHGSGIECITMLRVSNRVAKASPSTELDLDFACDICTSCEKALERVCTARVILHLGKPQPTMLPARPFRQPKLTPVEPDALYELLESHSLVCTGPFRTINSLRRALHHASAFARWSRHSSSALLLPIAAFETAFQSLLAAVCSPLIPKMWSFYLPSRINRIVFHQDRFQSFSSDEVNLNIDASVISLNADQVEGDFSIFDCNGNSIIQAEGMTLSSADQRGHSGTRHIFARVAWENDPFGSSAFAEQHKPEANKDSWVICTERIALFYAQRTLSELDPREVKAFKPNHRHVYNELCRAVETVKRNSKDTLLKLEWLKDSEDSIKGLAEKFTGQVEVELLQHLGPLLPSILRGQIDPGVRLDRLAELHLEGQTFCSTHKTICDTIKRIVHRHPHMKILELSAGMQCVSKVLKTVSNTFASYCYTCNSQELVDVAKSACTNLTDKVLFKVGDLNASLTDQGLINDSYDLVITTFLHLATSEPEKALQKIRLLLRPGGYLVLVEMTGPLAITLLICLDLFPQWWYGNEEIQGRWQGVSPMKLDELLRSTAFSGVDSVTHNMPDGKARCLSVVVSQAVDATVDMLREPIMSTNQLPLPKRVFIFGGKTWSGSRLVRGLRRMLAQFGVDVKIMEDIDNLNIAHIGDGAPVISAIELDKNLADNEVSTYTLLSVRQLFERSRTVLWLTSGRPNAPSSISITAGIGRVVMTEHSDARLQFLAVPERDQLSMTVVVETFLRLLCSRLPEVAGKGLLWTNEPELCFDGHAFFIPRLVWDQRRNERYGRRGLNITEDAYPDQAPRLPDPSSRNAGSITIKTQFSTPLFFDDQRRMFMWAGYTDKKTTAMGIAEHNSSVIFAIPDEIHVLEKREEITPAGLQAISSFLVAGILALAIQYSGPVLIYEPHEALIAAIQTSSHWRRREVYFVARTKQVRAEGEWIQFHPRATRQEIMNELPGDVSCFIDLATGWEGTLRSNLRSLYRKVLLDPIHSVRFKSADTRELITRAYSEAKAHCLKVSSVAQHTYSVNEIINLPASIYAHPIIIDWARSARNALPVEGLRSNKSFSPTKTYLMVDMATPLGMSLISWMARHGARTFVLTSMNGRVDQNWLEDLSRFGVRVKTMAMNVSERESVSSAYKMICETLPLVGGVCYGAMSMSAQVFEDTAVDDLGIALDFKMKGSRYLDELFSKPTLEFFVLFSSLGALMGIPEQPYQHTASLYMSELVQQRRAKGLAASIVQMGMVVDVGFGSSLDSHELAKLTNQGYAALSETDIHHAFAEAVTAKSGDGSEIIIGFSSAMRPDDDQIVSPWHSNPILSHFFSGKTMQERQGEPVASTRTIRARLAQSKCKEEACQILLTFFTQRLQSMLQLPAGKLRTDVQLLDLGCDSLLAVEIGSWFEKEAGIEIPALEVLYGTVDGICRAVVASSLSERPADQDSDHSTQTTVTPTTESDRCIGGRDPVSSATSECSTAPHFASKPNSTALTSKEFIRLELMSPYQSLIWFAGHYMKDPTQYNVVISYKVEGSFKPARFEQALEHTVSRHESLRTCFFADRVSGELVQAVLEQPLPFFHHVKTSDPAIVSHEFVKAALYKWSLEHGETFRVTVVSVGSDRHTVIFSYHHIIMDGVSWSTFLREVKGFYENKPPTPNVSQYIDYSIMQNDAVKSDAFAKDIEYWKNRLSPLPDVMPLLGIAKVKYRIATENYNAHTTTRTVGRELAEGVRSMSQKLRGTAFHFYLATLQILFAKLLSIENMCIGMSDANRKHEQFLSTVGYFVNLLPLQIRIAQGDNFASVFKRASQDVLSALSHSSVPSNLVVDHLDIPRTSTHTPLFQVAINYRVGEITEMSVDDFKLTYQGSVMGNAPYDMSFHITPTAVGTCILDVTCRDYLYTPEAAGLVLDMYINLIAEFATNSSLSVQQCALFSSNSDENHLSIRRGARLGHRWPETLSARFRTIAERCSGRIAIVEETGKYTYSRLIARIDSIANALIEKDITPGTKVAVLCPPSLDSVASLLAILCIDAVYVPLDLSSPLSRHRAIIEASDTDVILCSTSTLNSASNLGVALILNASTTPESSNAATQIECSGTSPSILLYTSGSTGKPKGVLLPQVGFINYLAAKAEELHLNHDVVVLQQSSVGFDMGLAQTLNAIMNGGKLVIVPQAARGDPIEIAKLIRRENVTFTLATPSEYMVILQHGRKHLEGYTLWRHACLGGEPFTDQLKREFVQLGRGCPIVQDSYGVTEISACTTFETMNVSQLEDTRSVGKPIPNTSIYILDDNCHPVGIGLAGEICIGGAGIALGYLDQEQTRLKFVEDRYATEEDVAQGWTRMYRTGDKGRLLEDGSLILLGRMDGNTEIKLRGLRIDLDDVGATLVNCSLGLVSAAVVCVKGDGDSRYLVAYVAVAPGRTTSETELRRLAASLPLPPYMCPASVVRLDNLPRTANGKVDRKALEALPAMGSDAPSQEYRRLTLGEGELKLLWRGILPNMTQIQPESDFFLLGGNSLLLIKLQGAIRTSIGVSVSLRDLYAVSTLASMALKIAYRKAETPVPTINWYEETAVPEELLQGVSPCPEPRRSRESGIEILLTGATGFLGRAIMRALLQKSIVNKVHCIAVEKGQESVLPSSSSVGVYYGSLLDPTLGLSTAESDTLQSCIDAIIHAGAHGHCLNTYSSLRTPNLKSTHFLAGLALRAQIPMHYISSPRVILQSGKTSLGPISVSSHPPLASGSEGFAASKWASEAFLELLAEQTALSVCIHRPCTPIGDNAPDQDALNSLLHFSNLLSATPRLTNMDGYLDFQKVDILAEEIASEATSFFPESSKRASSTSSVHFRHHSGNAKIPVKSFKDYMEKVHGRSFEELGLTEWSAKATRLGMEPLIPAFLEAVAENSETMYFPFLGEDGVE</sequence>
<dbReference type="PANTHER" id="PTHR43775">
    <property type="entry name" value="FATTY ACID SYNTHASE"/>
    <property type="match status" value="1"/>
</dbReference>
<comment type="caution">
    <text evidence="8">Lacks conserved residue(s) required for the propagation of feature annotation.</text>
</comment>
<keyword evidence="14" id="KW-1185">Reference proteome</keyword>
<dbReference type="EMBL" id="KZ824323">
    <property type="protein sequence ID" value="RAL07848.1"/>
    <property type="molecule type" value="Genomic_DNA"/>
</dbReference>
<gene>
    <name evidence="13" type="ORF">BO97DRAFT_462388</name>
</gene>
<dbReference type="Pfam" id="PF00109">
    <property type="entry name" value="ketoacyl-synt"/>
    <property type="match status" value="1"/>
</dbReference>
<evidence type="ECO:0000259" key="10">
    <source>
        <dbReference type="PROSITE" id="PS50075"/>
    </source>
</evidence>
<dbReference type="GO" id="GO:0004312">
    <property type="term" value="F:fatty acid synthase activity"/>
    <property type="evidence" value="ECO:0007669"/>
    <property type="project" value="TreeGrafter"/>
</dbReference>